<dbReference type="Proteomes" id="UP000682892">
    <property type="component" value="Unassembled WGS sequence"/>
</dbReference>
<reference evidence="9" key="2">
    <citation type="journal article" date="2007" name="Science">
        <title>Genome sequence of Aedes aegypti, a major arbovirus vector.</title>
        <authorList>
            <person name="Nene V."/>
            <person name="Wortman J.R."/>
            <person name="Lawson D."/>
            <person name="Haas B."/>
            <person name="Kodira C."/>
            <person name="Tu Z.J."/>
            <person name="Loftus B."/>
            <person name="Xi Z."/>
            <person name="Megy K."/>
            <person name="Grabherr M."/>
            <person name="Ren Q."/>
            <person name="Zdobnov E.M."/>
            <person name="Lobo N.F."/>
            <person name="Campbell K.S."/>
            <person name="Brown S.E."/>
            <person name="Bonaldo M.F."/>
            <person name="Zhu J."/>
            <person name="Sinkins S.P."/>
            <person name="Hogenkamp D.G."/>
            <person name="Amedeo P."/>
            <person name="Arensburger P."/>
            <person name="Atkinson P.W."/>
            <person name="Bidwell S."/>
            <person name="Biedler J."/>
            <person name="Birney E."/>
            <person name="Bruggner R.V."/>
            <person name="Costas J."/>
            <person name="Coy M.R."/>
            <person name="Crabtree J."/>
            <person name="Crawford M."/>
            <person name="Debruyn B."/>
            <person name="Decaprio D."/>
            <person name="Eiglmeier K."/>
            <person name="Eisenstadt E."/>
            <person name="El-Dorry H."/>
            <person name="Gelbart W.M."/>
            <person name="Gomes S.L."/>
            <person name="Hammond M."/>
            <person name="Hannick L.I."/>
            <person name="Hogan J.R."/>
            <person name="Holmes M.H."/>
            <person name="Jaffe D."/>
            <person name="Johnston J.S."/>
            <person name="Kennedy R.C."/>
            <person name="Koo H."/>
            <person name="Kravitz S."/>
            <person name="Kriventseva E.V."/>
            <person name="Kulp D."/>
            <person name="Labutti K."/>
            <person name="Lee E."/>
            <person name="Li S."/>
            <person name="Lovin D.D."/>
            <person name="Mao C."/>
            <person name="Mauceli E."/>
            <person name="Menck C.F."/>
            <person name="Miller J.R."/>
            <person name="Montgomery P."/>
            <person name="Mori A."/>
            <person name="Nascimento A.L."/>
            <person name="Naveira H.F."/>
            <person name="Nusbaum C."/>
            <person name="O'leary S."/>
            <person name="Orvis J."/>
            <person name="Pertea M."/>
            <person name="Quesneville H."/>
            <person name="Reidenbach K.R."/>
            <person name="Rogers Y.H."/>
            <person name="Roth C.W."/>
            <person name="Schneider J.R."/>
            <person name="Schatz M."/>
            <person name="Shumway M."/>
            <person name="Stanke M."/>
            <person name="Stinson E.O."/>
            <person name="Tubio J.M."/>
            <person name="Vanzee J.P."/>
            <person name="Verjovski-Almeida S."/>
            <person name="Werner D."/>
            <person name="White O."/>
            <person name="Wyder S."/>
            <person name="Zeng Q."/>
            <person name="Zhao Q."/>
            <person name="Zhao Y."/>
            <person name="Hill C.A."/>
            <person name="Raikhel A.S."/>
            <person name="Soares M.B."/>
            <person name="Knudson D.L."/>
            <person name="Lee N.H."/>
            <person name="Galagan J."/>
            <person name="Salzberg S.L."/>
            <person name="Paulsen I.T."/>
            <person name="Dimopoulos G."/>
            <person name="Collins F.H."/>
            <person name="Birren B."/>
            <person name="Fraser-Liggett C.M."/>
            <person name="Severson D.W."/>
        </authorList>
    </citation>
    <scope>NUCLEOTIDE SEQUENCE [LARGE SCALE GENOMIC DNA]</scope>
    <source>
        <strain evidence="9">Liverpool</strain>
    </source>
</reference>
<dbReference type="SMR" id="A0A1S4F1S8"/>
<feature type="domain" description="Chitin-binding type-2" evidence="8">
    <location>
        <begin position="331"/>
        <end position="391"/>
    </location>
</feature>
<feature type="compositionally biased region" description="Low complexity" evidence="6">
    <location>
        <begin position="80"/>
        <end position="113"/>
    </location>
</feature>
<reference evidence="9" key="3">
    <citation type="submission" date="2012-09" db="EMBL/GenBank/DDBJ databases">
        <authorList>
            <consortium name="VectorBase"/>
        </authorList>
    </citation>
    <scope>NUCLEOTIDE SEQUENCE</scope>
    <source>
        <strain evidence="9">Liverpool</strain>
    </source>
</reference>
<dbReference type="GO" id="GO:0008061">
    <property type="term" value="F:chitin binding"/>
    <property type="evidence" value="ECO:0007669"/>
    <property type="project" value="UniProtKB-KW"/>
</dbReference>
<dbReference type="KEGG" id="aag:5574806"/>
<dbReference type="OrthoDB" id="8194732at2759"/>
<dbReference type="InterPro" id="IPR051940">
    <property type="entry name" value="Chitin_bind-dev_reg"/>
</dbReference>
<feature type="signal peptide" evidence="7">
    <location>
        <begin position="1"/>
        <end position="18"/>
    </location>
</feature>
<evidence type="ECO:0000256" key="7">
    <source>
        <dbReference type="SAM" id="SignalP"/>
    </source>
</evidence>
<keyword evidence="4" id="KW-1015">Disulfide bond</keyword>
<dbReference type="HOGENOM" id="CLU_043985_0_0_1"/>
<name>A0A1S4F1S8_AEDAE</name>
<feature type="compositionally biased region" description="Low complexity" evidence="6">
    <location>
        <begin position="392"/>
        <end position="426"/>
    </location>
</feature>
<feature type="compositionally biased region" description="Low complexity" evidence="6">
    <location>
        <begin position="175"/>
        <end position="228"/>
    </location>
</feature>
<feature type="domain" description="Chitin-binding type-2" evidence="8">
    <location>
        <begin position="114"/>
        <end position="174"/>
    </location>
</feature>
<dbReference type="AlphaFoldDB" id="A0A1S4F1S8"/>
<dbReference type="PROSITE" id="PS50940">
    <property type="entry name" value="CHIT_BIND_II"/>
    <property type="match status" value="5"/>
</dbReference>
<dbReference type="OMA" id="HQVYLPH"/>
<keyword evidence="5" id="KW-0325">Glycoprotein</keyword>
<feature type="region of interest" description="Disordered" evidence="6">
    <location>
        <begin position="175"/>
        <end position="230"/>
    </location>
</feature>
<dbReference type="SMART" id="SM00494">
    <property type="entry name" value="ChtBD2"/>
    <property type="match status" value="5"/>
</dbReference>
<evidence type="ECO:0000256" key="4">
    <source>
        <dbReference type="ARBA" id="ARBA00023157"/>
    </source>
</evidence>
<keyword evidence="1" id="KW-0147">Chitin-binding</keyword>
<dbReference type="GO" id="GO:0005576">
    <property type="term" value="C:extracellular region"/>
    <property type="evidence" value="ECO:0007669"/>
    <property type="project" value="InterPro"/>
</dbReference>
<feature type="domain" description="Chitin-binding type-2" evidence="8">
    <location>
        <begin position="425"/>
        <end position="485"/>
    </location>
</feature>
<feature type="domain" description="Chitin-binding type-2" evidence="8">
    <location>
        <begin position="229"/>
        <end position="289"/>
    </location>
</feature>
<reference evidence="9" key="1">
    <citation type="submission" date="2005-10" db="EMBL/GenBank/DDBJ databases">
        <authorList>
            <person name="Loftus B.J."/>
            <person name="Nene V.M."/>
            <person name="Hannick L.I."/>
            <person name="Bidwell S."/>
            <person name="Haas B."/>
            <person name="Amedeo P."/>
            <person name="Orvis J."/>
            <person name="Wortman J.R."/>
            <person name="White O.R."/>
            <person name="Salzberg S."/>
            <person name="Shumway M."/>
            <person name="Koo H."/>
            <person name="Zhao Y."/>
            <person name="Holmes M."/>
            <person name="Miller J."/>
            <person name="Schatz M."/>
            <person name="Pop M."/>
            <person name="Pai G."/>
            <person name="Utterback T."/>
            <person name="Rogers Y.-H."/>
            <person name="Kravitz S."/>
            <person name="Fraser C.M."/>
        </authorList>
    </citation>
    <scope>NUCLEOTIDE SEQUENCE</scope>
    <source>
        <strain evidence="9">Liverpool</strain>
    </source>
</reference>
<gene>
    <name evidence="9" type="ORF">AaeL_AAEL002467</name>
</gene>
<evidence type="ECO:0000313" key="10">
    <source>
        <dbReference type="Proteomes" id="UP000682892"/>
    </source>
</evidence>
<feature type="chain" id="PRO_5036461448" evidence="7">
    <location>
        <begin position="19"/>
        <end position="486"/>
    </location>
</feature>
<protein>
    <submittedName>
        <fullName evidence="9">AAEL002467-PA</fullName>
    </submittedName>
</protein>
<dbReference type="PANTHER" id="PTHR23301:SF0">
    <property type="entry name" value="CHITIN-BINDING TYPE-2 DOMAIN-CONTAINING PROTEIN-RELATED"/>
    <property type="match status" value="1"/>
</dbReference>
<feature type="region of interest" description="Disordered" evidence="6">
    <location>
        <begin position="290"/>
        <end position="334"/>
    </location>
</feature>
<dbReference type="Gene3D" id="2.170.140.10">
    <property type="entry name" value="Chitin binding domain"/>
    <property type="match status" value="5"/>
</dbReference>
<accession>A0A1S4F1S8</accession>
<organism evidence="9 10">
    <name type="scientific">Aedes aegypti</name>
    <name type="common">Yellowfever mosquito</name>
    <name type="synonym">Culex aegypti</name>
    <dbReference type="NCBI Taxonomy" id="7159"/>
    <lineage>
        <taxon>Eukaryota</taxon>
        <taxon>Metazoa</taxon>
        <taxon>Ecdysozoa</taxon>
        <taxon>Arthropoda</taxon>
        <taxon>Hexapoda</taxon>
        <taxon>Insecta</taxon>
        <taxon>Pterygota</taxon>
        <taxon>Neoptera</taxon>
        <taxon>Endopterygota</taxon>
        <taxon>Diptera</taxon>
        <taxon>Nematocera</taxon>
        <taxon>Culicoidea</taxon>
        <taxon>Culicidae</taxon>
        <taxon>Culicinae</taxon>
        <taxon>Aedini</taxon>
        <taxon>Aedes</taxon>
        <taxon>Stegomyia</taxon>
    </lineage>
</organism>
<evidence type="ECO:0000259" key="8">
    <source>
        <dbReference type="PROSITE" id="PS50940"/>
    </source>
</evidence>
<dbReference type="Pfam" id="PF01607">
    <property type="entry name" value="CBM_14"/>
    <property type="match status" value="5"/>
</dbReference>
<sequence>MNFILLACVICLVAYAAAEPSCPPTSDPGTVVHFPHPTDCNKFLSCHWGNLVELSCPNGTFWNDSIKACDFQANVNCSSTTEPATTTEQSTTTTTELQTTTTTTEVSSTTVAPVGKCPDQYDPDHQVYLPHEDCSKFYICTWGGVAIEQKCPANLHWNQQLSYCDYPQQAGCTSTSPATTPSSTTSSSSPSPTTTTTEVHTTTSTTEVPTTTELPTSTTEVPSTSVTSVGKCPDQYDSNHQVYLPHADCTKYYICSWGGVAIEQKCPANLHWNQQLSYCDYPQQAGCTSTSPATTPSPSTTSSSPSPTTTTTEFQTSTSTTEVPSTTVAPAGKCPDQYDPNHQVYLPHEDCTKYYICSWGGVAVEQKCPANLHWNQQLSYCDYPQQAGCTSISPSPSPATTPSSTPTSSTSTSASSTASPAPNPATDCPPVYDPNHQVYFPHDDCSKYYICTYEGNKLEQNCPAGLHWSQSHSYCDRPELAQCTSA</sequence>
<dbReference type="InterPro" id="IPR036508">
    <property type="entry name" value="Chitin-bd_dom_sf"/>
</dbReference>
<feature type="region of interest" description="Disordered" evidence="6">
    <location>
        <begin position="80"/>
        <end position="116"/>
    </location>
</feature>
<evidence type="ECO:0000256" key="6">
    <source>
        <dbReference type="SAM" id="MobiDB-lite"/>
    </source>
</evidence>
<dbReference type="InterPro" id="IPR002557">
    <property type="entry name" value="Chitin-bd_dom"/>
</dbReference>
<evidence type="ECO:0000313" key="9">
    <source>
        <dbReference type="EMBL" id="EAT46325.1"/>
    </source>
</evidence>
<feature type="domain" description="Chitin-binding type-2" evidence="8">
    <location>
        <begin position="19"/>
        <end position="79"/>
    </location>
</feature>
<proteinExistence type="predicted"/>
<keyword evidence="3" id="KW-0677">Repeat</keyword>
<dbReference type="SUPFAM" id="SSF57625">
    <property type="entry name" value="Invertebrate chitin-binding proteins"/>
    <property type="match status" value="5"/>
</dbReference>
<feature type="region of interest" description="Disordered" evidence="6">
    <location>
        <begin position="392"/>
        <end position="427"/>
    </location>
</feature>
<feature type="compositionally biased region" description="Low complexity" evidence="6">
    <location>
        <begin position="290"/>
        <end position="331"/>
    </location>
</feature>
<dbReference type="PANTHER" id="PTHR23301">
    <property type="entry name" value="CHITIN BINDING PERITROPHIN-A"/>
    <property type="match status" value="1"/>
</dbReference>
<evidence type="ECO:0000256" key="5">
    <source>
        <dbReference type="ARBA" id="ARBA00023180"/>
    </source>
</evidence>
<evidence type="ECO:0000256" key="3">
    <source>
        <dbReference type="ARBA" id="ARBA00022737"/>
    </source>
</evidence>
<dbReference type="EMBL" id="CH477243">
    <property type="protein sequence ID" value="EAT46325.1"/>
    <property type="molecule type" value="Genomic_DNA"/>
</dbReference>
<evidence type="ECO:0000256" key="2">
    <source>
        <dbReference type="ARBA" id="ARBA00022729"/>
    </source>
</evidence>
<evidence type="ECO:0000256" key="1">
    <source>
        <dbReference type="ARBA" id="ARBA00022669"/>
    </source>
</evidence>
<keyword evidence="2 7" id="KW-0732">Signal</keyword>